<organism evidence="2">
    <name type="scientific">Prevotella sp. GTC17254</name>
    <dbReference type="NCBI Taxonomy" id="3236794"/>
    <lineage>
        <taxon>Bacteria</taxon>
        <taxon>Pseudomonadati</taxon>
        <taxon>Bacteroidota</taxon>
        <taxon>Bacteroidia</taxon>
        <taxon>Bacteroidales</taxon>
        <taxon>Prevotellaceae</taxon>
        <taxon>Prevotella</taxon>
    </lineage>
</organism>
<dbReference type="PANTHER" id="PTHR34985">
    <property type="entry name" value="SLR0554 PROTEIN"/>
    <property type="match status" value="1"/>
</dbReference>
<reference evidence="2" key="1">
    <citation type="submission" date="2024-07" db="EMBL/GenBank/DDBJ databases">
        <title>Complete genome sequence of Prevotella sp. YM-2024 GTC17254.</title>
        <authorList>
            <person name="Hayashi M."/>
            <person name="Muto Y."/>
            <person name="Tanaka K."/>
            <person name="Niwa H."/>
        </authorList>
    </citation>
    <scope>NUCLEOTIDE SEQUENCE</scope>
    <source>
        <strain evidence="2">GTC17254</strain>
    </source>
</reference>
<dbReference type="Pfam" id="PF05272">
    <property type="entry name" value="VapE-like_dom"/>
    <property type="match status" value="1"/>
</dbReference>
<sequence length="397" mass="46080">MKKEEHDNPSKNAQIEEFLSARYEFRYNTVLHRAEFRPRGTGDYTAVDRYRINTLKRALDKEADVQTSPENLYSIIESDFSPRINPVQAYFHSLPIMEEAKKGAITALADCVSVANPEKWKEYLTKWLVAVVANVMDDKQCRNHTCLVLTGEQGKFKTTFLDLLCPPSLSDYRYTGKIYPQEKDVLSLIGQNLIINIDDQLKALNKRDENELKNLITCPQVKYRMPYEKHIEERPHLASFVASVNGNDFLTDPTGSRRFLPFEVLAIDIDRAKSIPMDAVYSEAKTLLNEGFRYWFNDEEIVELHRNSEAFQVYTTEMELLLRYFTFPTEAETATKRFYMTNSEIVGYLSCYTRQPLSTKRMGEALRKAGYTRECRRINGNPVYVYAVRKVYPEQPP</sequence>
<feature type="domain" description="Virulence-associated protein E-like" evidence="1">
    <location>
        <begin position="106"/>
        <end position="309"/>
    </location>
</feature>
<dbReference type="EMBL" id="AP035786">
    <property type="protein sequence ID" value="BFO72802.1"/>
    <property type="molecule type" value="Genomic_DNA"/>
</dbReference>
<proteinExistence type="predicted"/>
<dbReference type="PANTHER" id="PTHR34985:SF1">
    <property type="entry name" value="SLR0554 PROTEIN"/>
    <property type="match status" value="1"/>
</dbReference>
<name>A0AB33J3J3_9BACT</name>
<accession>A0AB33J3J3</accession>
<dbReference type="AlphaFoldDB" id="A0AB33J3J3"/>
<evidence type="ECO:0000259" key="1">
    <source>
        <dbReference type="Pfam" id="PF05272"/>
    </source>
</evidence>
<dbReference type="InterPro" id="IPR007936">
    <property type="entry name" value="VapE-like_dom"/>
</dbReference>
<protein>
    <recommendedName>
        <fullName evidence="1">Virulence-associated protein E-like domain-containing protein</fullName>
    </recommendedName>
</protein>
<evidence type="ECO:0000313" key="2">
    <source>
        <dbReference type="EMBL" id="BFO72802.1"/>
    </source>
</evidence>
<gene>
    <name evidence="2" type="ORF">GTC17254_03990</name>
</gene>